<organism evidence="3 4">
    <name type="scientific">Scylla paramamosain</name>
    <name type="common">Mud crab</name>
    <dbReference type="NCBI Taxonomy" id="85552"/>
    <lineage>
        <taxon>Eukaryota</taxon>
        <taxon>Metazoa</taxon>
        <taxon>Ecdysozoa</taxon>
        <taxon>Arthropoda</taxon>
        <taxon>Crustacea</taxon>
        <taxon>Multicrustacea</taxon>
        <taxon>Malacostraca</taxon>
        <taxon>Eumalacostraca</taxon>
        <taxon>Eucarida</taxon>
        <taxon>Decapoda</taxon>
        <taxon>Pleocyemata</taxon>
        <taxon>Brachyura</taxon>
        <taxon>Eubrachyura</taxon>
        <taxon>Portunoidea</taxon>
        <taxon>Portunidae</taxon>
        <taxon>Portuninae</taxon>
        <taxon>Scylla</taxon>
    </lineage>
</organism>
<keyword evidence="4" id="KW-1185">Reference proteome</keyword>
<keyword evidence="1" id="KW-1133">Transmembrane helix</keyword>
<evidence type="ECO:0000256" key="1">
    <source>
        <dbReference type="SAM" id="Phobius"/>
    </source>
</evidence>
<feature type="signal peptide" evidence="2">
    <location>
        <begin position="1"/>
        <end position="18"/>
    </location>
</feature>
<dbReference type="Proteomes" id="UP001487740">
    <property type="component" value="Unassembled WGS sequence"/>
</dbReference>
<feature type="transmembrane region" description="Helical" evidence="1">
    <location>
        <begin position="178"/>
        <end position="205"/>
    </location>
</feature>
<proteinExistence type="predicted"/>
<evidence type="ECO:0000256" key="2">
    <source>
        <dbReference type="SAM" id="SignalP"/>
    </source>
</evidence>
<protein>
    <submittedName>
        <fullName evidence="3">Uncharacterized protein</fullName>
    </submittedName>
</protein>
<reference evidence="3 4" key="1">
    <citation type="submission" date="2023-03" db="EMBL/GenBank/DDBJ databases">
        <title>High-quality genome of Scylla paramamosain provides insights in environmental adaptation.</title>
        <authorList>
            <person name="Zhang L."/>
        </authorList>
    </citation>
    <scope>NUCLEOTIDE SEQUENCE [LARGE SCALE GENOMIC DNA]</scope>
    <source>
        <strain evidence="3">LZ_2023a</strain>
        <tissue evidence="3">Muscle</tissue>
    </source>
</reference>
<sequence>MAKVLLLLILTVIYEGAAQTNDCDHIDQDLKDGDVELVASGSFIDSQKEIDVYFKMDDVNLKDVRINLQERNGNQQSEWFPFDDGCSQHGNHSEWRMLKVSYTTDSIRVSVSTENYSCQSRCLISSPWQLPLDFCVIASGPSQWLWKWSSNCSPTFKTFNGTSKYSTLSTYIAPKTTLFAAMVVMIVLSVMALVLLASVVLIVWWKKAAASASRNTKGADLRHLHFPTHTR</sequence>
<name>A0AAW0UUL3_SCYPA</name>
<dbReference type="AlphaFoldDB" id="A0AAW0UUL3"/>
<evidence type="ECO:0000313" key="4">
    <source>
        <dbReference type="Proteomes" id="UP001487740"/>
    </source>
</evidence>
<keyword evidence="1" id="KW-0812">Transmembrane</keyword>
<comment type="caution">
    <text evidence="3">The sequence shown here is derived from an EMBL/GenBank/DDBJ whole genome shotgun (WGS) entry which is preliminary data.</text>
</comment>
<accession>A0AAW0UUL3</accession>
<keyword evidence="2" id="KW-0732">Signal</keyword>
<gene>
    <name evidence="3" type="ORF">O3P69_001389</name>
</gene>
<dbReference type="EMBL" id="JARAKH010000008">
    <property type="protein sequence ID" value="KAK8402240.1"/>
    <property type="molecule type" value="Genomic_DNA"/>
</dbReference>
<keyword evidence="1" id="KW-0472">Membrane</keyword>
<evidence type="ECO:0000313" key="3">
    <source>
        <dbReference type="EMBL" id="KAK8402240.1"/>
    </source>
</evidence>
<feature type="chain" id="PRO_5043597996" evidence="2">
    <location>
        <begin position="19"/>
        <end position="231"/>
    </location>
</feature>